<keyword evidence="7" id="KW-0436">Ligase</keyword>
<evidence type="ECO:0000256" key="4">
    <source>
        <dbReference type="ARBA" id="ARBA00023136"/>
    </source>
</evidence>
<proteinExistence type="predicted"/>
<keyword evidence="4 5" id="KW-0472">Membrane</keyword>
<feature type="transmembrane region" description="Helical" evidence="5">
    <location>
        <begin position="219"/>
        <end position="240"/>
    </location>
</feature>
<feature type="transmembrane region" description="Helical" evidence="5">
    <location>
        <begin position="332"/>
        <end position="351"/>
    </location>
</feature>
<keyword evidence="3 5" id="KW-1133">Transmembrane helix</keyword>
<evidence type="ECO:0000256" key="5">
    <source>
        <dbReference type="SAM" id="Phobius"/>
    </source>
</evidence>
<dbReference type="RefSeq" id="WP_045279275.1">
    <property type="nucleotide sequence ID" value="NZ_JYIW01000024.1"/>
</dbReference>
<comment type="caution">
    <text evidence="7">The sequence shown here is derived from an EMBL/GenBank/DDBJ whole genome shotgun (WGS) entry which is preliminary data.</text>
</comment>
<keyword evidence="2 5" id="KW-0812">Transmembrane</keyword>
<gene>
    <name evidence="7" type="ORF">RS83_01932</name>
</gene>
<dbReference type="InterPro" id="IPR007016">
    <property type="entry name" value="O-antigen_ligase-rel_domated"/>
</dbReference>
<feature type="transmembrane region" description="Helical" evidence="5">
    <location>
        <begin position="149"/>
        <end position="167"/>
    </location>
</feature>
<evidence type="ECO:0000313" key="8">
    <source>
        <dbReference type="Proteomes" id="UP000033640"/>
    </source>
</evidence>
<feature type="transmembrane region" description="Helical" evidence="5">
    <location>
        <begin position="357"/>
        <end position="378"/>
    </location>
</feature>
<evidence type="ECO:0000313" key="7">
    <source>
        <dbReference type="EMBL" id="KJL29303.1"/>
    </source>
</evidence>
<dbReference type="GO" id="GO:0016874">
    <property type="term" value="F:ligase activity"/>
    <property type="evidence" value="ECO:0007669"/>
    <property type="project" value="UniProtKB-KW"/>
</dbReference>
<dbReference type="EMBL" id="JYIW01000024">
    <property type="protein sequence ID" value="KJL29303.1"/>
    <property type="molecule type" value="Genomic_DNA"/>
</dbReference>
<evidence type="ECO:0000256" key="3">
    <source>
        <dbReference type="ARBA" id="ARBA00022989"/>
    </source>
</evidence>
<feature type="transmembrane region" description="Helical" evidence="5">
    <location>
        <begin position="117"/>
        <end position="137"/>
    </location>
</feature>
<evidence type="ECO:0000256" key="1">
    <source>
        <dbReference type="ARBA" id="ARBA00004141"/>
    </source>
</evidence>
<dbReference type="PATRIC" id="fig|82380.11.peg.1968"/>
<sequence length="402" mass="43284">MKFSPIVQLSAFGRISRSILIVALLLGSLFPAIPGFPVALVAAVLTAGVVIYEFLRWLPRFHPVVLVLLLFGAVAMTALSIAPSSEYGEDKLQKWLTITLISALAASLLRDRRSFQTFGAVWIVAASGLAVVTLLGFDGGRADAFGANPIWLARALATGILIAIWLWWKKYASAWMMFGVIALLAAGLVASGSRGPVLGVIAGVVVLALFAGSGRVWRIALILVGGVGAVWAVQVLPFFAGSRFETLLSGGTADDAVRTYYWGLSREIIANNPEGVGFGNWNAAAGYPRHLWPHNLFLEIFAEMGTLVGAITVFVVLIVVIRLLIRAPKDPIALLVFALLAAELVSVNLSGDLNARTFWFLLTAGFLVTTTFVIDSPMKIKRSLRKKQQRLESVREPALTSK</sequence>
<dbReference type="InterPro" id="IPR051533">
    <property type="entry name" value="WaaL-like"/>
</dbReference>
<feature type="domain" description="O-antigen ligase-related" evidence="6">
    <location>
        <begin position="180"/>
        <end position="311"/>
    </location>
</feature>
<accession>A0A0F0L841</accession>
<dbReference type="GO" id="GO:0016020">
    <property type="term" value="C:membrane"/>
    <property type="evidence" value="ECO:0007669"/>
    <property type="project" value="UniProtKB-SubCell"/>
</dbReference>
<reference evidence="7 8" key="1">
    <citation type="submission" date="2015-02" db="EMBL/GenBank/DDBJ databases">
        <title>Draft genome sequences of ten Microbacterium spp. with emphasis on heavy metal contaminated environments.</title>
        <authorList>
            <person name="Corretto E."/>
        </authorList>
    </citation>
    <scope>NUCLEOTIDE SEQUENCE [LARGE SCALE GENOMIC DNA]</scope>
    <source>
        <strain evidence="7 8">BEL4b</strain>
    </source>
</reference>
<feature type="transmembrane region" description="Helical" evidence="5">
    <location>
        <begin position="64"/>
        <end position="82"/>
    </location>
</feature>
<feature type="transmembrane region" description="Helical" evidence="5">
    <location>
        <begin position="196"/>
        <end position="212"/>
    </location>
</feature>
<evidence type="ECO:0000256" key="2">
    <source>
        <dbReference type="ARBA" id="ARBA00022692"/>
    </source>
</evidence>
<dbReference type="AlphaFoldDB" id="A0A0F0L841"/>
<dbReference type="OrthoDB" id="5057163at2"/>
<organism evidence="7 8">
    <name type="scientific">Microbacterium oxydans</name>
    <dbReference type="NCBI Taxonomy" id="82380"/>
    <lineage>
        <taxon>Bacteria</taxon>
        <taxon>Bacillati</taxon>
        <taxon>Actinomycetota</taxon>
        <taxon>Actinomycetes</taxon>
        <taxon>Micrococcales</taxon>
        <taxon>Microbacteriaceae</taxon>
        <taxon>Microbacterium</taxon>
    </lineage>
</organism>
<comment type="subcellular location">
    <subcellularLocation>
        <location evidence="1">Membrane</location>
        <topology evidence="1">Multi-pass membrane protein</topology>
    </subcellularLocation>
</comment>
<dbReference type="Pfam" id="PF04932">
    <property type="entry name" value="Wzy_C"/>
    <property type="match status" value="1"/>
</dbReference>
<evidence type="ECO:0000259" key="6">
    <source>
        <dbReference type="Pfam" id="PF04932"/>
    </source>
</evidence>
<protein>
    <submittedName>
        <fullName evidence="7">O-Antigen ligase</fullName>
    </submittedName>
</protein>
<dbReference type="Proteomes" id="UP000033640">
    <property type="component" value="Unassembled WGS sequence"/>
</dbReference>
<feature type="transmembrane region" description="Helical" evidence="5">
    <location>
        <begin position="36"/>
        <end position="55"/>
    </location>
</feature>
<feature type="transmembrane region" description="Helical" evidence="5">
    <location>
        <begin position="300"/>
        <end position="325"/>
    </location>
</feature>
<name>A0A0F0L841_9MICO</name>
<feature type="transmembrane region" description="Helical" evidence="5">
    <location>
        <begin position="174"/>
        <end position="190"/>
    </location>
</feature>
<dbReference type="PANTHER" id="PTHR37422">
    <property type="entry name" value="TEICHURONIC ACID BIOSYNTHESIS PROTEIN TUAE"/>
    <property type="match status" value="1"/>
</dbReference>
<dbReference type="PANTHER" id="PTHR37422:SF13">
    <property type="entry name" value="LIPOPOLYSACCHARIDE BIOSYNTHESIS PROTEIN PA4999-RELATED"/>
    <property type="match status" value="1"/>
</dbReference>